<sequence>MSLRLYPGVFLNMSGLNPEELGGVNFMDSGEIGPAIDFMAHPTGFEPVTSAFGGIIASSDVHTKEHAMSRYLTEIKKEFEFSRRRAYPPIRHDFRPAAYAVLTRDSGFVTEEIHG</sequence>
<accession>A0ABV9H1R4</accession>
<evidence type="ECO:0000313" key="1">
    <source>
        <dbReference type="EMBL" id="MFC4623953.1"/>
    </source>
</evidence>
<reference evidence="2" key="1">
    <citation type="journal article" date="2019" name="Int. J. Syst. Evol. Microbiol.">
        <title>The Global Catalogue of Microorganisms (GCM) 10K type strain sequencing project: providing services to taxonomists for standard genome sequencing and annotation.</title>
        <authorList>
            <consortium name="The Broad Institute Genomics Platform"/>
            <consortium name="The Broad Institute Genome Sequencing Center for Infectious Disease"/>
            <person name="Wu L."/>
            <person name="Ma J."/>
        </authorList>
    </citation>
    <scope>NUCLEOTIDE SEQUENCE [LARGE SCALE GENOMIC DNA]</scope>
    <source>
        <strain evidence="2">CGMCC 1.15731</strain>
    </source>
</reference>
<evidence type="ECO:0000313" key="2">
    <source>
        <dbReference type="Proteomes" id="UP001596042"/>
    </source>
</evidence>
<gene>
    <name evidence="1" type="ORF">ACFO1V_01695</name>
</gene>
<dbReference type="RefSeq" id="WP_374831957.1">
    <property type="nucleotide sequence ID" value="NZ_JBHEEZ010000012.1"/>
</dbReference>
<proteinExistence type="predicted"/>
<name>A0ABV9H1R4_9HYPH</name>
<organism evidence="1 2">
    <name type="scientific">Daeguia caeni</name>
    <dbReference type="NCBI Taxonomy" id="439612"/>
    <lineage>
        <taxon>Bacteria</taxon>
        <taxon>Pseudomonadati</taxon>
        <taxon>Pseudomonadota</taxon>
        <taxon>Alphaproteobacteria</taxon>
        <taxon>Hyphomicrobiales</taxon>
        <taxon>Brucellaceae</taxon>
        <taxon>Daeguia</taxon>
    </lineage>
</organism>
<comment type="caution">
    <text evidence="1">The sequence shown here is derived from an EMBL/GenBank/DDBJ whole genome shotgun (WGS) entry which is preliminary data.</text>
</comment>
<protein>
    <submittedName>
        <fullName evidence="1">Uncharacterized protein</fullName>
    </submittedName>
</protein>
<keyword evidence="2" id="KW-1185">Reference proteome</keyword>
<dbReference type="EMBL" id="JBHSEL010000017">
    <property type="protein sequence ID" value="MFC4623953.1"/>
    <property type="molecule type" value="Genomic_DNA"/>
</dbReference>
<dbReference type="Proteomes" id="UP001596042">
    <property type="component" value="Unassembled WGS sequence"/>
</dbReference>